<dbReference type="Pfam" id="PF00533">
    <property type="entry name" value="BRCT"/>
    <property type="match status" value="1"/>
</dbReference>
<keyword evidence="4" id="KW-0597">Phosphoprotein</keyword>
<dbReference type="GO" id="GO:0005663">
    <property type="term" value="C:DNA replication factor C complex"/>
    <property type="evidence" value="ECO:0007669"/>
    <property type="project" value="InterPro"/>
</dbReference>
<sequence>MSRDIRSFFGATSKKTKGQKNIAIDSDEEIINKTPKKTSKNKKANVINSDSEEDKTPVKIKKQSPNLKPINVSDVFKNSSIKQSKVKEKLSSKDSVKTELGVHKDEDFDKTLQELDDDILLDNVDVLDKTIDEIKSNKKPKSEKRKKINEDDDSSTKKRKLDESYSDGQAAFENKRMMYERYLNRGGPKNHGKKTYPKGKKDSLKGLVFLRTGVLDSLLGEEFQDIVAKHGGRVVHAVSKKVNYLVVGEEPGPAKMAKAESYNIPFLSEDEFLDLILKKSDMNPKYVMESKKEEDSGVGTSQSTQEYDAIESPPVKIKKELTDEKPDIKETNIDKPTQADIKTKPIKYEDIPVSTKVCTKNKQNVPVYSCWTEKYKPKDLKQVIGQQRPDSELNKLFKWLQNWQENRKSDNKKSWDGSHNKCALLSGPPGVGKTTTATLVAQSLGFDIVEFNASDTRSQKLLREQVTELVKSRTIAGFAEGQKKVNMKRILLMDEVDGMAGNEDRGGMQGLIQIIKESNIPIICMCNDRYHQKIKSLVNYCFDLKLTPPKPEQIKGFLKSVCFKEKINVSYDALGDIVKNTGGDLRQALNYLSLWSVDHNEISDKTAKDVDRLLKDTIPGPWEVIRRVFTHKNHPSDPKPLSFIERQRLFFYDYSIGPLFVQENYLKVTPKMEFANILKPKHETLLRLAAATDAISFGALVETRIRSTNNWSLLDCQAMYSSVLPGSYLSGALSPNVNFPGWLGKNSKRSKLSRMLTEIHTHSKPRTCSSKIAIQLDYVTTFRNKIMRFLTSNLEYDIAYAVEFLNLYKLTKDDYDNLLQVMVWSGTKFPDIPAKVKSAFTRAYKKSSNLESRASFAKKAKKTEADDEGVEDNEDSSDDDIKNNPMIKVCVRKASDKVAEKPAKGKGKAKAKKK</sequence>
<dbReference type="OrthoDB" id="446168at2759"/>
<dbReference type="SUPFAM" id="SSF52540">
    <property type="entry name" value="P-loop containing nucleoside triphosphate hydrolases"/>
    <property type="match status" value="1"/>
</dbReference>
<keyword evidence="7 10" id="KW-0067">ATP-binding</keyword>
<evidence type="ECO:0000256" key="11">
    <source>
        <dbReference type="SAM" id="MobiDB-lite"/>
    </source>
</evidence>
<dbReference type="Pfam" id="PF08519">
    <property type="entry name" value="RFC1"/>
    <property type="match status" value="1"/>
</dbReference>
<feature type="region of interest" description="Disordered" evidence="11">
    <location>
        <begin position="855"/>
        <end position="914"/>
    </location>
</feature>
<reference evidence="13" key="1">
    <citation type="submission" date="2021-12" db="EMBL/GenBank/DDBJ databases">
        <authorList>
            <person name="King R."/>
        </authorList>
    </citation>
    <scope>NUCLEOTIDE SEQUENCE</scope>
</reference>
<dbReference type="InterPro" id="IPR047854">
    <property type="entry name" value="RFC_lid"/>
</dbReference>
<feature type="compositionally biased region" description="Basic and acidic residues" evidence="11">
    <location>
        <begin position="85"/>
        <end position="107"/>
    </location>
</feature>
<evidence type="ECO:0000256" key="2">
    <source>
        <dbReference type="ARBA" id="ARBA00006116"/>
    </source>
</evidence>
<dbReference type="GO" id="GO:0003677">
    <property type="term" value="F:DNA binding"/>
    <property type="evidence" value="ECO:0007669"/>
    <property type="project" value="UniProtKB-KW"/>
</dbReference>
<dbReference type="FunFam" id="3.40.50.300:FF:000395">
    <property type="entry name" value="Replication factor C subunit 1"/>
    <property type="match status" value="1"/>
</dbReference>
<dbReference type="InterPro" id="IPR008921">
    <property type="entry name" value="DNA_pol3_clamp-load_cplx_C"/>
</dbReference>
<feature type="region of interest" description="Disordered" evidence="11">
    <location>
        <begin position="1"/>
        <end position="20"/>
    </location>
</feature>
<dbReference type="AlphaFoldDB" id="A0A9P0B4G0"/>
<dbReference type="GO" id="GO:0006281">
    <property type="term" value="P:DNA repair"/>
    <property type="evidence" value="ECO:0007669"/>
    <property type="project" value="InterPro"/>
</dbReference>
<dbReference type="GO" id="GO:0003689">
    <property type="term" value="F:DNA clamp loader activity"/>
    <property type="evidence" value="ECO:0007669"/>
    <property type="project" value="UniProtKB-UniRule"/>
</dbReference>
<dbReference type="Gene3D" id="1.20.272.10">
    <property type="match status" value="1"/>
</dbReference>
<proteinExistence type="inferred from homology"/>
<feature type="region of interest" description="Disordered" evidence="11">
    <location>
        <begin position="289"/>
        <end position="323"/>
    </location>
</feature>
<evidence type="ECO:0000313" key="13">
    <source>
        <dbReference type="EMBL" id="CAH0557263.1"/>
    </source>
</evidence>
<gene>
    <name evidence="13" type="ORF">MELIAE_LOCUS8026</name>
</gene>
<evidence type="ECO:0000256" key="7">
    <source>
        <dbReference type="ARBA" id="ARBA00022840"/>
    </source>
</evidence>
<evidence type="ECO:0000256" key="10">
    <source>
        <dbReference type="PIRNR" id="PIRNR036578"/>
    </source>
</evidence>
<dbReference type="EMBL" id="OV121136">
    <property type="protein sequence ID" value="CAH0557263.1"/>
    <property type="molecule type" value="Genomic_DNA"/>
</dbReference>
<dbReference type="Gene3D" id="3.40.50.300">
    <property type="entry name" value="P-loop containing nucleotide triphosphate hydrolases"/>
    <property type="match status" value="1"/>
</dbReference>
<dbReference type="InterPro" id="IPR003593">
    <property type="entry name" value="AAA+_ATPase"/>
</dbReference>
<feature type="compositionally biased region" description="Basic residues" evidence="11">
    <location>
        <begin position="137"/>
        <end position="147"/>
    </location>
</feature>
<feature type="region of interest" description="Disordered" evidence="11">
    <location>
        <begin position="33"/>
        <end position="107"/>
    </location>
</feature>
<dbReference type="InterPro" id="IPR003959">
    <property type="entry name" value="ATPase_AAA_core"/>
</dbReference>
<dbReference type="SMART" id="SM00292">
    <property type="entry name" value="BRCT"/>
    <property type="match status" value="1"/>
</dbReference>
<dbReference type="Gene3D" id="1.10.8.60">
    <property type="match status" value="1"/>
</dbReference>
<keyword evidence="14" id="KW-1185">Reference proteome</keyword>
<feature type="compositionally biased region" description="Acidic residues" evidence="11">
    <location>
        <begin position="865"/>
        <end position="878"/>
    </location>
</feature>
<dbReference type="InterPro" id="IPR012178">
    <property type="entry name" value="RFC1"/>
</dbReference>
<dbReference type="PANTHER" id="PTHR23389">
    <property type="entry name" value="CHROMOSOME TRANSMISSION FIDELITY FACTOR 18"/>
    <property type="match status" value="1"/>
</dbReference>
<dbReference type="SUPFAM" id="SSF52113">
    <property type="entry name" value="BRCT domain"/>
    <property type="match status" value="1"/>
</dbReference>
<evidence type="ECO:0000256" key="6">
    <source>
        <dbReference type="ARBA" id="ARBA00022741"/>
    </source>
</evidence>
<feature type="region of interest" description="Disordered" evidence="11">
    <location>
        <begin position="137"/>
        <end position="167"/>
    </location>
</feature>
<dbReference type="CDD" id="cd00009">
    <property type="entry name" value="AAA"/>
    <property type="match status" value="1"/>
</dbReference>
<dbReference type="GO" id="GO:0016887">
    <property type="term" value="F:ATP hydrolysis activity"/>
    <property type="evidence" value="ECO:0007669"/>
    <property type="project" value="InterPro"/>
</dbReference>
<dbReference type="InterPro" id="IPR027417">
    <property type="entry name" value="P-loop_NTPase"/>
</dbReference>
<protein>
    <recommendedName>
        <fullName evidence="3 10">Replication factor C subunit 1</fullName>
    </recommendedName>
</protein>
<dbReference type="GO" id="GO:0005524">
    <property type="term" value="F:ATP binding"/>
    <property type="evidence" value="ECO:0007669"/>
    <property type="project" value="UniProtKB-UniRule"/>
</dbReference>
<accession>A0A9P0B4G0</accession>
<name>A0A9P0B4G0_BRAAE</name>
<keyword evidence="8" id="KW-0238">DNA-binding</keyword>
<evidence type="ECO:0000259" key="12">
    <source>
        <dbReference type="PROSITE" id="PS50172"/>
    </source>
</evidence>
<dbReference type="CDD" id="cd18140">
    <property type="entry name" value="HLD_clamp_RFC"/>
    <property type="match status" value="1"/>
</dbReference>
<dbReference type="SUPFAM" id="SSF48019">
    <property type="entry name" value="post-AAA+ oligomerization domain-like"/>
    <property type="match status" value="1"/>
</dbReference>
<evidence type="ECO:0000313" key="14">
    <source>
        <dbReference type="Proteomes" id="UP001154078"/>
    </source>
</evidence>
<evidence type="ECO:0000256" key="9">
    <source>
        <dbReference type="ARBA" id="ARBA00023242"/>
    </source>
</evidence>
<dbReference type="GO" id="GO:0006260">
    <property type="term" value="P:DNA replication"/>
    <property type="evidence" value="ECO:0007669"/>
    <property type="project" value="UniProtKB-KW"/>
</dbReference>
<organism evidence="13 14">
    <name type="scientific">Brassicogethes aeneus</name>
    <name type="common">Rape pollen beetle</name>
    <name type="synonym">Meligethes aeneus</name>
    <dbReference type="NCBI Taxonomy" id="1431903"/>
    <lineage>
        <taxon>Eukaryota</taxon>
        <taxon>Metazoa</taxon>
        <taxon>Ecdysozoa</taxon>
        <taxon>Arthropoda</taxon>
        <taxon>Hexapoda</taxon>
        <taxon>Insecta</taxon>
        <taxon>Pterygota</taxon>
        <taxon>Neoptera</taxon>
        <taxon>Endopterygota</taxon>
        <taxon>Coleoptera</taxon>
        <taxon>Polyphaga</taxon>
        <taxon>Cucujiformia</taxon>
        <taxon>Nitidulidae</taxon>
        <taxon>Meligethinae</taxon>
        <taxon>Brassicogethes</taxon>
    </lineage>
</organism>
<dbReference type="FunFam" id="3.40.50.10190:FF:000001">
    <property type="entry name" value="Replication factor C subunit 1"/>
    <property type="match status" value="1"/>
</dbReference>
<dbReference type="InterPro" id="IPR036420">
    <property type="entry name" value="BRCT_dom_sf"/>
</dbReference>
<dbReference type="GO" id="GO:0005634">
    <property type="term" value="C:nucleus"/>
    <property type="evidence" value="ECO:0007669"/>
    <property type="project" value="UniProtKB-SubCell"/>
</dbReference>
<keyword evidence="6 10" id="KW-0547">Nucleotide-binding</keyword>
<dbReference type="Pfam" id="PF00004">
    <property type="entry name" value="AAA"/>
    <property type="match status" value="1"/>
</dbReference>
<dbReference type="InterPro" id="IPR013725">
    <property type="entry name" value="DNA_replication_fac_RFC1_C"/>
</dbReference>
<evidence type="ECO:0000256" key="8">
    <source>
        <dbReference type="ARBA" id="ARBA00023125"/>
    </source>
</evidence>
<comment type="similarity">
    <text evidence="2 10">Belongs to the activator 1 large subunit family.</text>
</comment>
<feature type="compositionally biased region" description="Basic residues" evidence="11">
    <location>
        <begin position="34"/>
        <end position="43"/>
    </location>
</feature>
<keyword evidence="9 10" id="KW-0539">Nucleus</keyword>
<feature type="compositionally biased region" description="Basic and acidic residues" evidence="11">
    <location>
        <begin position="893"/>
        <end position="903"/>
    </location>
</feature>
<feature type="domain" description="BRCT" evidence="12">
    <location>
        <begin position="199"/>
        <end position="289"/>
    </location>
</feature>
<feature type="compositionally biased region" description="Basic and acidic residues" evidence="11">
    <location>
        <begin position="154"/>
        <end position="163"/>
    </location>
</feature>
<keyword evidence="5 10" id="KW-0235">DNA replication</keyword>
<evidence type="ECO:0000256" key="3">
    <source>
        <dbReference type="ARBA" id="ARBA00020401"/>
    </source>
</evidence>
<dbReference type="PROSITE" id="PS50172">
    <property type="entry name" value="BRCT"/>
    <property type="match status" value="1"/>
</dbReference>
<dbReference type="Gene3D" id="3.40.50.10190">
    <property type="entry name" value="BRCT domain"/>
    <property type="match status" value="1"/>
</dbReference>
<evidence type="ECO:0000256" key="1">
    <source>
        <dbReference type="ARBA" id="ARBA00004123"/>
    </source>
</evidence>
<feature type="compositionally biased region" description="Basic residues" evidence="11">
    <location>
        <begin position="904"/>
        <end position="914"/>
    </location>
</feature>
<dbReference type="FunFam" id="1.20.272.10:FF:000005">
    <property type="entry name" value="Replication factor C subunit 1"/>
    <property type="match status" value="1"/>
</dbReference>
<dbReference type="SMART" id="SM00382">
    <property type="entry name" value="AAA"/>
    <property type="match status" value="1"/>
</dbReference>
<comment type="subcellular location">
    <subcellularLocation>
        <location evidence="1 10">Nucleus</location>
    </subcellularLocation>
</comment>
<dbReference type="PIRSF" id="PIRSF036578">
    <property type="entry name" value="RFC1"/>
    <property type="match status" value="1"/>
</dbReference>
<dbReference type="InterPro" id="IPR001357">
    <property type="entry name" value="BRCT_dom"/>
</dbReference>
<evidence type="ECO:0000256" key="4">
    <source>
        <dbReference type="ARBA" id="ARBA00022553"/>
    </source>
</evidence>
<dbReference type="PANTHER" id="PTHR23389:SF6">
    <property type="entry name" value="REPLICATION FACTOR C SUBUNIT 1"/>
    <property type="match status" value="1"/>
</dbReference>
<dbReference type="Pfam" id="PF25361">
    <property type="entry name" value="AAA_lid_RFC1"/>
    <property type="match status" value="1"/>
</dbReference>
<dbReference type="Proteomes" id="UP001154078">
    <property type="component" value="Chromosome 5"/>
</dbReference>
<evidence type="ECO:0000256" key="5">
    <source>
        <dbReference type="ARBA" id="ARBA00022705"/>
    </source>
</evidence>